<keyword evidence="6" id="KW-0175">Coiled coil</keyword>
<feature type="coiled-coil region" evidence="6">
    <location>
        <begin position="199"/>
        <end position="226"/>
    </location>
</feature>
<dbReference type="InterPro" id="IPR036020">
    <property type="entry name" value="WW_dom_sf"/>
</dbReference>
<evidence type="ECO:0000259" key="9">
    <source>
        <dbReference type="PROSITE" id="PS50171"/>
    </source>
</evidence>
<evidence type="ECO:0000256" key="7">
    <source>
        <dbReference type="SAM" id="MobiDB-lite"/>
    </source>
</evidence>
<dbReference type="Proteomes" id="UP000821853">
    <property type="component" value="Chromosome 4"/>
</dbReference>
<dbReference type="PANTHER" id="PTHR13173">
    <property type="entry name" value="WW DOMAIN BINDING PROTEIN 4"/>
    <property type="match status" value="1"/>
</dbReference>
<comment type="caution">
    <text evidence="10">The sequence shown here is derived from an EMBL/GenBank/DDBJ whole genome shotgun (WGS) entry which is preliminary data.</text>
</comment>
<sequence>MAFPRAPSRAYSSAMLSAVGAPYSAFRWALSRAYSGSMASKPGGLSCENAVFLRLLSFVCSGSKQLGTVRGTAEVVSDLVGPQLLDWELVEEDVGQRPTGVLDHAEAVHVTDWADYWKSQPKKFCEACKCWFADNKASIDFHERGKNHQANVQKRITEIMKKGKKMHKAQQNYENMMDGINQAALQAFQQDVERGDSRVNKLQYEAEEAKLKERAAQKERETANGDTYYWNMETGESSWEKPESGYVPLSNDAEASNEGTASEEQEPEEPTGMGPKPKPSPYGQWQEVKPKVTPKIDLQLPERSADVEEVVITVPKDIPTRVKFVEKTVGSLVPDEDGEDATSGFKKRKIGFQSKRNVRQRTDDD</sequence>
<feature type="domain" description="WW" evidence="8">
    <location>
        <begin position="218"/>
        <end position="244"/>
    </location>
</feature>
<protein>
    <recommendedName>
        <fullName evidence="12">WW domain-binding protein 4</fullName>
    </recommendedName>
</protein>
<dbReference type="GO" id="GO:0071011">
    <property type="term" value="C:precatalytic spliceosome"/>
    <property type="evidence" value="ECO:0007669"/>
    <property type="project" value="TreeGrafter"/>
</dbReference>
<evidence type="ECO:0000256" key="2">
    <source>
        <dbReference type="ARBA" id="ARBA00022723"/>
    </source>
</evidence>
<dbReference type="InterPro" id="IPR040023">
    <property type="entry name" value="WBP4"/>
</dbReference>
<dbReference type="OrthoDB" id="191651at2759"/>
<dbReference type="Gene3D" id="2.20.70.10">
    <property type="match status" value="1"/>
</dbReference>
<comment type="subcellular location">
    <subcellularLocation>
        <location evidence="1">Nucleus</location>
    </subcellularLocation>
</comment>
<feature type="region of interest" description="Disordered" evidence="7">
    <location>
        <begin position="236"/>
        <end position="294"/>
    </location>
</feature>
<evidence type="ECO:0000256" key="3">
    <source>
        <dbReference type="ARBA" id="ARBA00022771"/>
    </source>
</evidence>
<keyword evidence="3" id="KW-0863">Zinc-finger</keyword>
<dbReference type="VEuPathDB" id="VectorBase:HLOH_060868"/>
<dbReference type="SMART" id="SM00456">
    <property type="entry name" value="WW"/>
    <property type="match status" value="1"/>
</dbReference>
<dbReference type="PROSITE" id="PS50171">
    <property type="entry name" value="ZF_MATRIN"/>
    <property type="match status" value="1"/>
</dbReference>
<dbReference type="AlphaFoldDB" id="A0A9J6GGU1"/>
<dbReference type="PANTHER" id="PTHR13173:SF10">
    <property type="entry name" value="WW DOMAIN-BINDING PROTEIN 4"/>
    <property type="match status" value="1"/>
</dbReference>
<keyword evidence="2" id="KW-0479">Metal-binding</keyword>
<dbReference type="Gene3D" id="3.30.160.60">
    <property type="entry name" value="Classic Zinc Finger"/>
    <property type="match status" value="1"/>
</dbReference>
<keyword evidence="11" id="KW-1185">Reference proteome</keyword>
<evidence type="ECO:0000313" key="10">
    <source>
        <dbReference type="EMBL" id="KAH9374071.1"/>
    </source>
</evidence>
<reference evidence="10 11" key="1">
    <citation type="journal article" date="2020" name="Cell">
        <title>Large-Scale Comparative Analyses of Tick Genomes Elucidate Their Genetic Diversity and Vector Capacities.</title>
        <authorList>
            <consortium name="Tick Genome and Microbiome Consortium (TIGMIC)"/>
            <person name="Jia N."/>
            <person name="Wang J."/>
            <person name="Shi W."/>
            <person name="Du L."/>
            <person name="Sun Y."/>
            <person name="Zhan W."/>
            <person name="Jiang J.F."/>
            <person name="Wang Q."/>
            <person name="Zhang B."/>
            <person name="Ji P."/>
            <person name="Bell-Sakyi L."/>
            <person name="Cui X.M."/>
            <person name="Yuan T.T."/>
            <person name="Jiang B.G."/>
            <person name="Yang W.F."/>
            <person name="Lam T.T."/>
            <person name="Chang Q.C."/>
            <person name="Ding S.J."/>
            <person name="Wang X.J."/>
            <person name="Zhu J.G."/>
            <person name="Ruan X.D."/>
            <person name="Zhao L."/>
            <person name="Wei J.T."/>
            <person name="Ye R.Z."/>
            <person name="Que T.C."/>
            <person name="Du C.H."/>
            <person name="Zhou Y.H."/>
            <person name="Cheng J.X."/>
            <person name="Dai P.F."/>
            <person name="Guo W.B."/>
            <person name="Han X.H."/>
            <person name="Huang E.J."/>
            <person name="Li L.F."/>
            <person name="Wei W."/>
            <person name="Gao Y.C."/>
            <person name="Liu J.Z."/>
            <person name="Shao H.Z."/>
            <person name="Wang X."/>
            <person name="Wang C.C."/>
            <person name="Yang T.C."/>
            <person name="Huo Q.B."/>
            <person name="Li W."/>
            <person name="Chen H.Y."/>
            <person name="Chen S.E."/>
            <person name="Zhou L.G."/>
            <person name="Ni X.B."/>
            <person name="Tian J.H."/>
            <person name="Sheng Y."/>
            <person name="Liu T."/>
            <person name="Pan Y.S."/>
            <person name="Xia L.Y."/>
            <person name="Li J."/>
            <person name="Zhao F."/>
            <person name="Cao W.C."/>
        </authorList>
    </citation>
    <scope>NUCLEOTIDE SEQUENCE [LARGE SCALE GENOMIC DNA]</scope>
    <source>
        <strain evidence="10">HaeL-2018</strain>
    </source>
</reference>
<dbReference type="InterPro" id="IPR013085">
    <property type="entry name" value="U1-CZ_Znf_C2H2"/>
</dbReference>
<accession>A0A9J6GGU1</accession>
<dbReference type="OMA" id="IDPMRLE"/>
<dbReference type="Pfam" id="PF06220">
    <property type="entry name" value="zf-U1"/>
    <property type="match status" value="1"/>
</dbReference>
<evidence type="ECO:0000256" key="1">
    <source>
        <dbReference type="ARBA" id="ARBA00004123"/>
    </source>
</evidence>
<gene>
    <name evidence="10" type="ORF">HPB48_005340</name>
</gene>
<keyword evidence="4" id="KW-0862">Zinc</keyword>
<dbReference type="SMART" id="SM00451">
    <property type="entry name" value="ZnF_U1"/>
    <property type="match status" value="1"/>
</dbReference>
<dbReference type="InterPro" id="IPR000690">
    <property type="entry name" value="Matrin/U1-C_Znf_C2H2"/>
</dbReference>
<dbReference type="PROSITE" id="PS50020">
    <property type="entry name" value="WW_DOMAIN_2"/>
    <property type="match status" value="1"/>
</dbReference>
<organism evidence="10 11">
    <name type="scientific">Haemaphysalis longicornis</name>
    <name type="common">Bush tick</name>
    <dbReference type="NCBI Taxonomy" id="44386"/>
    <lineage>
        <taxon>Eukaryota</taxon>
        <taxon>Metazoa</taxon>
        <taxon>Ecdysozoa</taxon>
        <taxon>Arthropoda</taxon>
        <taxon>Chelicerata</taxon>
        <taxon>Arachnida</taxon>
        <taxon>Acari</taxon>
        <taxon>Parasitiformes</taxon>
        <taxon>Ixodida</taxon>
        <taxon>Ixodoidea</taxon>
        <taxon>Ixodidae</taxon>
        <taxon>Haemaphysalinae</taxon>
        <taxon>Haemaphysalis</taxon>
    </lineage>
</organism>
<evidence type="ECO:0000259" key="8">
    <source>
        <dbReference type="PROSITE" id="PS50020"/>
    </source>
</evidence>
<proteinExistence type="predicted"/>
<dbReference type="GO" id="GO:0000398">
    <property type="term" value="P:mRNA splicing, via spliceosome"/>
    <property type="evidence" value="ECO:0007669"/>
    <property type="project" value="InterPro"/>
</dbReference>
<dbReference type="GO" id="GO:0008270">
    <property type="term" value="F:zinc ion binding"/>
    <property type="evidence" value="ECO:0007669"/>
    <property type="project" value="UniProtKB-KW"/>
</dbReference>
<dbReference type="Pfam" id="PF00397">
    <property type="entry name" value="WW"/>
    <property type="match status" value="1"/>
</dbReference>
<evidence type="ECO:0000256" key="5">
    <source>
        <dbReference type="ARBA" id="ARBA00023242"/>
    </source>
</evidence>
<dbReference type="CDD" id="cd00201">
    <property type="entry name" value="WW"/>
    <property type="match status" value="1"/>
</dbReference>
<dbReference type="EMBL" id="JABSTR010000006">
    <property type="protein sequence ID" value="KAH9374071.1"/>
    <property type="molecule type" value="Genomic_DNA"/>
</dbReference>
<name>A0A9J6GGU1_HAELO</name>
<evidence type="ECO:0000256" key="4">
    <source>
        <dbReference type="ARBA" id="ARBA00022833"/>
    </source>
</evidence>
<dbReference type="SUPFAM" id="SSF51045">
    <property type="entry name" value="WW domain"/>
    <property type="match status" value="1"/>
</dbReference>
<evidence type="ECO:0000256" key="6">
    <source>
        <dbReference type="SAM" id="Coils"/>
    </source>
</evidence>
<dbReference type="InterPro" id="IPR001202">
    <property type="entry name" value="WW_dom"/>
</dbReference>
<evidence type="ECO:0008006" key="12">
    <source>
        <dbReference type="Google" id="ProtNLM"/>
    </source>
</evidence>
<dbReference type="GO" id="GO:0003723">
    <property type="term" value="F:RNA binding"/>
    <property type="evidence" value="ECO:0007669"/>
    <property type="project" value="TreeGrafter"/>
</dbReference>
<feature type="domain" description="Matrin-type" evidence="9">
    <location>
        <begin position="123"/>
        <end position="154"/>
    </location>
</feature>
<dbReference type="InterPro" id="IPR003604">
    <property type="entry name" value="Matrin/U1-like-C_Znf_C2H2"/>
</dbReference>
<feature type="region of interest" description="Disordered" evidence="7">
    <location>
        <begin position="333"/>
        <end position="365"/>
    </location>
</feature>
<evidence type="ECO:0000313" key="11">
    <source>
        <dbReference type="Proteomes" id="UP000821853"/>
    </source>
</evidence>
<keyword evidence="5" id="KW-0539">Nucleus</keyword>